<organism evidence="3 4">
    <name type="scientific">Nitratireductor mangrovi</name>
    <dbReference type="NCBI Taxonomy" id="2599600"/>
    <lineage>
        <taxon>Bacteria</taxon>
        <taxon>Pseudomonadati</taxon>
        <taxon>Pseudomonadota</taxon>
        <taxon>Alphaproteobacteria</taxon>
        <taxon>Hyphomicrobiales</taxon>
        <taxon>Phyllobacteriaceae</taxon>
        <taxon>Nitratireductor</taxon>
    </lineage>
</organism>
<proteinExistence type="predicted"/>
<dbReference type="Pfam" id="PF09836">
    <property type="entry name" value="DUF2063"/>
    <property type="match status" value="1"/>
</dbReference>
<evidence type="ECO:0000256" key="1">
    <source>
        <dbReference type="SAM" id="MobiDB-lite"/>
    </source>
</evidence>
<dbReference type="InterPro" id="IPR044922">
    <property type="entry name" value="DUF2063_N_sf"/>
</dbReference>
<dbReference type="Proteomes" id="UP000321389">
    <property type="component" value="Chromosome"/>
</dbReference>
<dbReference type="EMBL" id="CP042301">
    <property type="protein sequence ID" value="QDZ02784.1"/>
    <property type="molecule type" value="Genomic_DNA"/>
</dbReference>
<dbReference type="Gene3D" id="1.10.150.690">
    <property type="entry name" value="DUF2063"/>
    <property type="match status" value="1"/>
</dbReference>
<gene>
    <name evidence="3" type="ORF">FQ775_21750</name>
</gene>
<evidence type="ECO:0000313" key="3">
    <source>
        <dbReference type="EMBL" id="QDZ02784.1"/>
    </source>
</evidence>
<reference evidence="3" key="1">
    <citation type="submission" date="2020-04" db="EMBL/GenBank/DDBJ databases">
        <title>Nitratireductor sp. nov. isolated from mangrove soil.</title>
        <authorList>
            <person name="Ye Y."/>
        </authorList>
    </citation>
    <scope>NUCLEOTIDE SEQUENCE</scope>
    <source>
        <strain evidence="3">SY7</strain>
    </source>
</reference>
<dbReference type="OrthoDB" id="4146344at2"/>
<dbReference type="AlphaFoldDB" id="A0A5B8L4J9"/>
<dbReference type="RefSeq" id="WP_146301419.1">
    <property type="nucleotide sequence ID" value="NZ_CP042301.2"/>
</dbReference>
<accession>A0A5B8L4J9</accession>
<feature type="region of interest" description="Disordered" evidence="1">
    <location>
        <begin position="19"/>
        <end position="38"/>
    </location>
</feature>
<keyword evidence="4" id="KW-1185">Reference proteome</keyword>
<name>A0A5B8L4J9_9HYPH</name>
<protein>
    <submittedName>
        <fullName evidence="3">DUF2063 domain-containing protein</fullName>
    </submittedName>
</protein>
<sequence>MQRLNNASAGTFAGRFSLPLLDPERSTPDGVSGPRAKAGYTKAGHKRYNVYRNNVTVSLIDALADTFPAVQRIVGREFFRDMARLYVRAEPPRSPLLFEYGHGFADFIDGFEHTAPIPWLGDVARIERAWLDAYHAADRTPLAAETLQGIAPESLPGAVFTPHPATRIVRSAYPAVAIFVANRRDGPVGRIHERDGEDALVTRPALDVQVRKLPRGGARFLAGLCAGQPLGEAAADTTEAEPGFDLGANIAGMLDAGVFCDVSTSA</sequence>
<feature type="domain" description="Putative DNA-binding" evidence="2">
    <location>
        <begin position="45"/>
        <end position="108"/>
    </location>
</feature>
<dbReference type="KEGG" id="niy:FQ775_21750"/>
<evidence type="ECO:0000259" key="2">
    <source>
        <dbReference type="Pfam" id="PF09836"/>
    </source>
</evidence>
<evidence type="ECO:0000313" key="4">
    <source>
        <dbReference type="Proteomes" id="UP000321389"/>
    </source>
</evidence>
<dbReference type="InterPro" id="IPR018640">
    <property type="entry name" value="DUF2063"/>
</dbReference>